<dbReference type="Proteomes" id="UP001152320">
    <property type="component" value="Chromosome 1"/>
</dbReference>
<dbReference type="PROSITE" id="PS50835">
    <property type="entry name" value="IG_LIKE"/>
    <property type="match status" value="1"/>
</dbReference>
<dbReference type="EMBL" id="JAIZAY010000001">
    <property type="protein sequence ID" value="KAJ8048865.1"/>
    <property type="molecule type" value="Genomic_DNA"/>
</dbReference>
<dbReference type="InterPro" id="IPR036179">
    <property type="entry name" value="Ig-like_dom_sf"/>
</dbReference>
<gene>
    <name evidence="2" type="ORF">HOLleu_01349</name>
</gene>
<dbReference type="InterPro" id="IPR007110">
    <property type="entry name" value="Ig-like_dom"/>
</dbReference>
<dbReference type="SUPFAM" id="SSF48726">
    <property type="entry name" value="Immunoglobulin"/>
    <property type="match status" value="1"/>
</dbReference>
<accession>A0A9Q1CPU2</accession>
<reference evidence="2" key="1">
    <citation type="submission" date="2021-10" db="EMBL/GenBank/DDBJ databases">
        <title>Tropical sea cucumber genome reveals ecological adaptation and Cuvierian tubules defense mechanism.</title>
        <authorList>
            <person name="Chen T."/>
        </authorList>
    </citation>
    <scope>NUCLEOTIDE SEQUENCE</scope>
    <source>
        <strain evidence="2">Nanhai2018</strain>
        <tissue evidence="2">Muscle</tissue>
    </source>
</reference>
<evidence type="ECO:0000313" key="2">
    <source>
        <dbReference type="EMBL" id="KAJ8048865.1"/>
    </source>
</evidence>
<keyword evidence="3" id="KW-1185">Reference proteome</keyword>
<evidence type="ECO:0000313" key="3">
    <source>
        <dbReference type="Proteomes" id="UP001152320"/>
    </source>
</evidence>
<proteinExistence type="predicted"/>
<evidence type="ECO:0000259" key="1">
    <source>
        <dbReference type="PROSITE" id="PS50835"/>
    </source>
</evidence>
<protein>
    <recommendedName>
        <fullName evidence="1">Ig-like domain-containing protein</fullName>
    </recommendedName>
</protein>
<dbReference type="AlphaFoldDB" id="A0A9Q1CPU2"/>
<organism evidence="2 3">
    <name type="scientific">Holothuria leucospilota</name>
    <name type="common">Black long sea cucumber</name>
    <name type="synonym">Mertensiothuria leucospilota</name>
    <dbReference type="NCBI Taxonomy" id="206669"/>
    <lineage>
        <taxon>Eukaryota</taxon>
        <taxon>Metazoa</taxon>
        <taxon>Echinodermata</taxon>
        <taxon>Eleutherozoa</taxon>
        <taxon>Echinozoa</taxon>
        <taxon>Holothuroidea</taxon>
        <taxon>Aspidochirotacea</taxon>
        <taxon>Aspidochirotida</taxon>
        <taxon>Holothuriidae</taxon>
        <taxon>Holothuria</taxon>
    </lineage>
</organism>
<feature type="domain" description="Ig-like" evidence="1">
    <location>
        <begin position="319"/>
        <end position="415"/>
    </location>
</feature>
<comment type="caution">
    <text evidence="2">The sequence shown here is derived from an EMBL/GenBank/DDBJ whole genome shotgun (WGS) entry which is preliminary data.</text>
</comment>
<sequence>MGRMGIVQCNFEEGFYGVVWYNLEEFSKGHSFLQLINGVKKGEGYLSGDFDVLPNGSLMILNVSLQHDSNFVVSKFRSEDELPLSFDVRVVVTVKPSTAFPVISFCGEKSNTCFVLLDEYSELVCSVKLARPAIDLQWAVRGVHGDDESVFQSSVTDIGHVFTSRVTMINVFPHSRVLHLLVCKADNHYGLLLEEESTIFIEKSDISLGALETVSRFIERDSRLELNCLDKYTKFIVWKKANHRDDTFQVLSYAALFTGNVLNVYSNDFELQKNGSLVLPRTETRHEALYGCISQSENSSKAALFNVVVFVHLLVLAYPVISGCTQYQYCFLEAPAEGSLKCAVRGVRPRVKLEWKTLAKEDSALIIFTNHEVTVNSIGDVYDVILTSTYRVEDTATDRLTLECRMTSSNISELTSAAKFDLFITNGKIKFRIQNVLEHEPFVFESCLYASCTSTDK</sequence>
<name>A0A9Q1CPU2_HOLLE</name>